<gene>
    <name evidence="1" type="ORF">A3224_01325</name>
    <name evidence="2" type="ORF">OQJ68_00610</name>
</gene>
<sequence>MTDLVKVQALTAAELLKNFDVSEEAEEHLVPDTAPEVSILRLMDAGLYPDAIKLLAHGLPKREAVWWACLAARDVQNPQTDEDNVKALLAAESWAMKPSEEARLRCKTLGEKTKHKTPASWAATAASWCHGSLADEGEPVIEPPDHLYAHAVAGSVTLAAVLSDPVDPSKRFIRYMNQGLDLARGGNGRIEE</sequence>
<dbReference type="STRING" id="252514.A3224_01325"/>
<dbReference type="GeneID" id="76606684"/>
<dbReference type="EMBL" id="JAPHQB010000001">
    <property type="protein sequence ID" value="MCX2800282.1"/>
    <property type="molecule type" value="Genomic_DNA"/>
</dbReference>
<protein>
    <submittedName>
        <fullName evidence="1">Uncharacterized protein</fullName>
    </submittedName>
</protein>
<name>A0A143HI55_MICTH</name>
<dbReference type="RefSeq" id="WP_067150459.1">
    <property type="nucleotide sequence ID" value="NZ_CP014864.1"/>
</dbReference>
<keyword evidence="3" id="KW-1185">Reference proteome</keyword>
<reference evidence="2" key="3">
    <citation type="submission" date="2022-11" db="EMBL/GenBank/DDBJ databases">
        <title>Chitin-degrading and fungicidal potential of chitinolytic bacterial strains from marine environment of the Pacific Ocean regions.</title>
        <authorList>
            <person name="Pentekhina I."/>
            <person name="Nedashkovskaya O."/>
            <person name="Seitkalieva A."/>
            <person name="Podvolotskaya A."/>
            <person name="Tekutyeva L."/>
            <person name="Balabanova L."/>
        </authorList>
    </citation>
    <scope>NUCLEOTIDE SEQUENCE</scope>
    <source>
        <strain evidence="2">KMM 6838</strain>
    </source>
</reference>
<dbReference type="AlphaFoldDB" id="A0A143HI55"/>
<evidence type="ECO:0000313" key="2">
    <source>
        <dbReference type="EMBL" id="MCX2800282.1"/>
    </source>
</evidence>
<dbReference type="Proteomes" id="UP001209730">
    <property type="component" value="Unassembled WGS sequence"/>
</dbReference>
<organism evidence="1 3">
    <name type="scientific">Microbulbifer thermotolerans</name>
    <dbReference type="NCBI Taxonomy" id="252514"/>
    <lineage>
        <taxon>Bacteria</taxon>
        <taxon>Pseudomonadati</taxon>
        <taxon>Pseudomonadota</taxon>
        <taxon>Gammaproteobacteria</taxon>
        <taxon>Cellvibrionales</taxon>
        <taxon>Microbulbiferaceae</taxon>
        <taxon>Microbulbifer</taxon>
    </lineage>
</organism>
<dbReference type="Pfam" id="PF22011">
    <property type="entry name" value="DUF6931"/>
    <property type="match status" value="1"/>
</dbReference>
<dbReference type="EMBL" id="CP014864">
    <property type="protein sequence ID" value="AMX01399.1"/>
    <property type="molecule type" value="Genomic_DNA"/>
</dbReference>
<dbReference type="InterPro" id="IPR053855">
    <property type="entry name" value="DUF6931"/>
</dbReference>
<evidence type="ECO:0000313" key="1">
    <source>
        <dbReference type="EMBL" id="AMX01399.1"/>
    </source>
</evidence>
<evidence type="ECO:0000313" key="3">
    <source>
        <dbReference type="Proteomes" id="UP000076077"/>
    </source>
</evidence>
<reference evidence="1" key="1">
    <citation type="submission" date="2016-03" db="EMBL/GenBank/DDBJ databases">
        <authorList>
            <person name="Ploux O."/>
        </authorList>
    </citation>
    <scope>NUCLEOTIDE SEQUENCE [LARGE SCALE GENOMIC DNA]</scope>
    <source>
        <strain evidence="1">DAU221</strain>
    </source>
</reference>
<proteinExistence type="predicted"/>
<dbReference type="OrthoDB" id="5572566at2"/>
<dbReference type="KEGG" id="mthd:A3224_01325"/>
<dbReference type="Proteomes" id="UP000076077">
    <property type="component" value="Chromosome"/>
</dbReference>
<reference evidence="3" key="2">
    <citation type="submission" date="2016-03" db="EMBL/GenBank/DDBJ databases">
        <authorList>
            <person name="Lee Y.-S."/>
            <person name="Choi Y.-L."/>
        </authorList>
    </citation>
    <scope>NUCLEOTIDE SEQUENCE [LARGE SCALE GENOMIC DNA]</scope>
    <source>
        <strain evidence="3">DAU221</strain>
    </source>
</reference>
<accession>A0A143HI55</accession>